<keyword evidence="5" id="KW-1185">Reference proteome</keyword>
<dbReference type="Proteomes" id="UP000367750">
    <property type="component" value="Unassembled WGS sequence"/>
</dbReference>
<dbReference type="SMART" id="SM00900">
    <property type="entry name" value="FMN_bind"/>
    <property type="match status" value="3"/>
</dbReference>
<dbReference type="Gene3D" id="3.90.1010.20">
    <property type="match status" value="3"/>
</dbReference>
<gene>
    <name evidence="4" type="ORF">F4V43_08470</name>
</gene>
<evidence type="ECO:0000259" key="3">
    <source>
        <dbReference type="SMART" id="SM00900"/>
    </source>
</evidence>
<evidence type="ECO:0000313" key="4">
    <source>
        <dbReference type="EMBL" id="KAA9005493.1"/>
    </source>
</evidence>
<evidence type="ECO:0000256" key="1">
    <source>
        <dbReference type="SAM" id="MobiDB-lite"/>
    </source>
</evidence>
<dbReference type="GO" id="GO:0010181">
    <property type="term" value="F:FMN binding"/>
    <property type="evidence" value="ECO:0007669"/>
    <property type="project" value="InterPro"/>
</dbReference>
<sequence length="768" mass="80482">MKKLISLTVSAALLLSPLAFTMNAPALNLKVDAVSAASEEAPAATAKPAATPKATKKPAATPKATKKPAATPKATKKPAATPKATKKPAATPKATAKPAVKATAKPAVKATAKPAVKATAKPAATPKATAKPVVKATAKPAVKNVYNDGVYVAYGDAYSKGTEGAKVTIKNGKIADIELMRTSPKIIDRNASENYSGVWQAYGLMKSRLMGQTRESAAKVDAVSGATRTSTGWKLSVDRAFERALAVKPAGEKYFAGEHMGVDPEGKYAVFATYDAKKLTAVKVFPMTATGDIVDEKAFTPEQAAAVAAIAPVLLAKGTAGTAPAGYEADFKAAANAMWDAEQNALINNTSKYIDGFYSAYGTARSVGVERADIVIRNGKLVDVKLYRLGANLLDRGNTAYAKVVEANAPMTAKLLANGSFIANYDEKVDGISGATESSHGWNQSVERAFEKALKVPAKGKYFDGKFAGVDNQSKLLLLVDTASDQVTGITLSLFGADGKLVAADKMTEEQKTLVAQLTKGLLDKGVNMADIAGQEELSKAARAALADALANASKVQGAYKDGTFTAYGDAYDKGTNRADVTLRNGVIVNLNLYRVGMDLVDKGDKAYKEVIKALPILKSELLTAGTREAAQQVDAVSGATSSSNALKLAVARAYGQAEIVESEKAAYFNGIFIGVSADKSVNVMVETKYHIPVKMTVYYLDAAGNVKTNDKLTADELAVKYEIETPTNDSLHKYGYRPAAFGANDAQKAISAKAVEAIKSALATAVQ</sequence>
<dbReference type="OrthoDB" id="2492602at2"/>
<dbReference type="Pfam" id="PF04205">
    <property type="entry name" value="FMN_bind"/>
    <property type="match status" value="2"/>
</dbReference>
<name>A0A5J5GC66_9BACL</name>
<feature type="signal peptide" evidence="2">
    <location>
        <begin position="1"/>
        <end position="21"/>
    </location>
</feature>
<organism evidence="4 5">
    <name type="scientific">Paenibacillus spiritus</name>
    <dbReference type="NCBI Taxonomy" id="2496557"/>
    <lineage>
        <taxon>Bacteria</taxon>
        <taxon>Bacillati</taxon>
        <taxon>Bacillota</taxon>
        <taxon>Bacilli</taxon>
        <taxon>Bacillales</taxon>
        <taxon>Paenibacillaceae</taxon>
        <taxon>Paenibacillus</taxon>
    </lineage>
</organism>
<feature type="domain" description="FMN-binding" evidence="3">
    <location>
        <begin position="572"/>
        <end position="658"/>
    </location>
</feature>
<comment type="caution">
    <text evidence="4">The sequence shown here is derived from an EMBL/GenBank/DDBJ whole genome shotgun (WGS) entry which is preliminary data.</text>
</comment>
<feature type="domain" description="FMN-binding" evidence="3">
    <location>
        <begin position="368"/>
        <end position="453"/>
    </location>
</feature>
<dbReference type="RefSeq" id="WP_150457806.1">
    <property type="nucleotide sequence ID" value="NZ_VYKK01000008.1"/>
</dbReference>
<dbReference type="AlphaFoldDB" id="A0A5J5GC66"/>
<protein>
    <submittedName>
        <fullName evidence="4">FMN-binding protein</fullName>
    </submittedName>
</protein>
<accession>A0A5J5GC66</accession>
<dbReference type="EMBL" id="VYKK01000008">
    <property type="protein sequence ID" value="KAA9005493.1"/>
    <property type="molecule type" value="Genomic_DNA"/>
</dbReference>
<evidence type="ECO:0000313" key="5">
    <source>
        <dbReference type="Proteomes" id="UP000367750"/>
    </source>
</evidence>
<evidence type="ECO:0000256" key="2">
    <source>
        <dbReference type="SAM" id="SignalP"/>
    </source>
</evidence>
<reference evidence="4 5" key="1">
    <citation type="submission" date="2019-09" db="EMBL/GenBank/DDBJ databases">
        <title>Bacillus ochoae sp. nov., Paenibacillus whitsoniae sp. nov., Paenibacillus spiritus sp. nov. Isolated from the Mars Exploration Rover during spacecraft assembly.</title>
        <authorList>
            <person name="Seuylemezian A."/>
            <person name="Vaishampayan P."/>
        </authorList>
    </citation>
    <scope>NUCLEOTIDE SEQUENCE [LARGE SCALE GENOMIC DNA]</scope>
    <source>
        <strain evidence="4 5">MER_111</strain>
    </source>
</reference>
<dbReference type="InterPro" id="IPR007329">
    <property type="entry name" value="FMN-bd"/>
</dbReference>
<feature type="region of interest" description="Disordered" evidence="1">
    <location>
        <begin position="42"/>
        <end position="108"/>
    </location>
</feature>
<feature type="chain" id="PRO_5038773395" evidence="2">
    <location>
        <begin position="22"/>
        <end position="768"/>
    </location>
</feature>
<dbReference type="GO" id="GO:0016020">
    <property type="term" value="C:membrane"/>
    <property type="evidence" value="ECO:0007669"/>
    <property type="project" value="InterPro"/>
</dbReference>
<feature type="domain" description="FMN-binding" evidence="3">
    <location>
        <begin position="161"/>
        <end position="244"/>
    </location>
</feature>
<proteinExistence type="predicted"/>
<keyword evidence="2" id="KW-0732">Signal</keyword>